<dbReference type="AlphaFoldDB" id="A0A538U062"/>
<protein>
    <submittedName>
        <fullName evidence="3">Aldehyde oxidase</fullName>
    </submittedName>
</protein>
<dbReference type="InterPro" id="IPR008274">
    <property type="entry name" value="AldOxase/xan_DH_MoCoBD1"/>
</dbReference>
<accession>A0A538U062</accession>
<comment type="caution">
    <text evidence="3">The sequence shown here is derived from an EMBL/GenBank/DDBJ whole genome shotgun (WGS) entry which is preliminary data.</text>
</comment>
<gene>
    <name evidence="3" type="ORF">E6K80_12300</name>
</gene>
<name>A0A538U062_UNCEI</name>
<dbReference type="InterPro" id="IPR016208">
    <property type="entry name" value="Ald_Oxase/xanthine_DH-like"/>
</dbReference>
<dbReference type="InterPro" id="IPR037165">
    <property type="entry name" value="AldOxase/xan_DH_Mopterin-bd_sf"/>
</dbReference>
<feature type="non-terminal residue" evidence="3">
    <location>
        <position position="1"/>
    </location>
</feature>
<dbReference type="Gene3D" id="3.90.1170.50">
    <property type="entry name" value="Aldehyde oxidase/xanthine dehydrogenase, a/b hammerhead"/>
    <property type="match status" value="1"/>
</dbReference>
<evidence type="ECO:0000313" key="3">
    <source>
        <dbReference type="EMBL" id="TMQ69262.1"/>
    </source>
</evidence>
<dbReference type="InterPro" id="IPR046867">
    <property type="entry name" value="AldOxase/xan_DH_MoCoBD2"/>
</dbReference>
<dbReference type="Pfam" id="PF02738">
    <property type="entry name" value="MoCoBD_1"/>
    <property type="match status" value="1"/>
</dbReference>
<organism evidence="3 4">
    <name type="scientific">Eiseniibacteriota bacterium</name>
    <dbReference type="NCBI Taxonomy" id="2212470"/>
    <lineage>
        <taxon>Bacteria</taxon>
        <taxon>Candidatus Eiseniibacteriota</taxon>
    </lineage>
</organism>
<feature type="domain" description="Aldehyde oxidase/xanthine dehydrogenase second molybdopterin binding" evidence="2">
    <location>
        <begin position="314"/>
        <end position="600"/>
    </location>
</feature>
<evidence type="ECO:0000313" key="4">
    <source>
        <dbReference type="Proteomes" id="UP000319836"/>
    </source>
</evidence>
<sequence length="684" mass="74439">VAADSELEAEEALRAIRVEYEPLPAVTDIETALAHPEWKVNEKAKEGNVSKHVFLSFGDVEEGLRNSEAVVEAEYWYEGSTHTPIEPHCAIAHLDPSGFLTVWSSTQVAHYLHRDLARVLKLPTQRIRVIQPVVGGAFGGKSEPFSLEFCAAKLAMITGRPVKILYTREEVFYAHRGRHPMRLRYRCGVGKDGALTAVDARIHIDGGAYSSFGLVTTYYSGQLLTAPYAMPAYRFDSTRVFTNKPCCGPKRGHGSVQPRFAFECQLDKLAEAIAMDPIELRRRNHLGEHTRTVNGMRVTSNGFLQCLEAVEKASDWSSKFRRLPYGRGVGVAGSMYISGTNYCIYPNEMPQSGVQLKLDRSGRATVFCGASDIGQGSDSLLAYIVCEELGLTLGDVRVVAADTDLTPVDLGSYSSRETFMVGNACLDAARKLRVEVCATLAEAWGCPAGEISLVAGAACRVRDPERQTMSVKEAFQRTEARIGTLGSVGWYQSPQLGGDYRGGTIGASPAYSFTAHVAEVECDSETGFVEVKKIWIAHDCGRALSPVAVEGQMEGSAYMGFAEALMEEQVFKAEAPHHGPGLHHGPSLLDYRIPTSLDCPEFESLVIESIDPEGPYGAKEAGEGPLHPSIPAIANAIHDALGIRCDRLPFSPPRIRVLLRAGAPRAAWEKARAQRPGGVPGEKR</sequence>
<dbReference type="SUPFAM" id="SSF56003">
    <property type="entry name" value="Molybdenum cofactor-binding domain"/>
    <property type="match status" value="1"/>
</dbReference>
<evidence type="ECO:0000259" key="1">
    <source>
        <dbReference type="Pfam" id="PF02738"/>
    </source>
</evidence>
<evidence type="ECO:0000259" key="2">
    <source>
        <dbReference type="Pfam" id="PF20256"/>
    </source>
</evidence>
<feature type="domain" description="Aldehyde oxidase/xanthine dehydrogenase first molybdopterin binding" evidence="1">
    <location>
        <begin position="52"/>
        <end position="284"/>
    </location>
</feature>
<dbReference type="PANTHER" id="PTHR11908">
    <property type="entry name" value="XANTHINE DEHYDROGENASE"/>
    <property type="match status" value="1"/>
</dbReference>
<dbReference type="Gene3D" id="3.30.365.10">
    <property type="entry name" value="Aldehyde oxidase/xanthine dehydrogenase, molybdopterin binding domain"/>
    <property type="match status" value="4"/>
</dbReference>
<dbReference type="GO" id="GO:0005506">
    <property type="term" value="F:iron ion binding"/>
    <property type="evidence" value="ECO:0007669"/>
    <property type="project" value="InterPro"/>
</dbReference>
<dbReference type="GO" id="GO:0016491">
    <property type="term" value="F:oxidoreductase activity"/>
    <property type="evidence" value="ECO:0007669"/>
    <property type="project" value="InterPro"/>
</dbReference>
<reference evidence="3 4" key="1">
    <citation type="journal article" date="2019" name="Nat. Microbiol.">
        <title>Mediterranean grassland soil C-N compound turnover is dependent on rainfall and depth, and is mediated by genomically divergent microorganisms.</title>
        <authorList>
            <person name="Diamond S."/>
            <person name="Andeer P.F."/>
            <person name="Li Z."/>
            <person name="Crits-Christoph A."/>
            <person name="Burstein D."/>
            <person name="Anantharaman K."/>
            <person name="Lane K.R."/>
            <person name="Thomas B.C."/>
            <person name="Pan C."/>
            <person name="Northen T.R."/>
            <person name="Banfield J.F."/>
        </authorList>
    </citation>
    <scope>NUCLEOTIDE SEQUENCE [LARGE SCALE GENOMIC DNA]</scope>
    <source>
        <strain evidence="3">WS_10</strain>
    </source>
</reference>
<dbReference type="PANTHER" id="PTHR11908:SF157">
    <property type="entry name" value="XANTHINE DEHYDROGENASE SUBUNIT D-RELATED"/>
    <property type="match status" value="1"/>
</dbReference>
<dbReference type="Proteomes" id="UP000319836">
    <property type="component" value="Unassembled WGS sequence"/>
</dbReference>
<dbReference type="Pfam" id="PF20256">
    <property type="entry name" value="MoCoBD_2"/>
    <property type="match status" value="1"/>
</dbReference>
<dbReference type="EMBL" id="VBPA01000318">
    <property type="protein sequence ID" value="TMQ69262.1"/>
    <property type="molecule type" value="Genomic_DNA"/>
</dbReference>
<proteinExistence type="predicted"/>